<dbReference type="GO" id="GO:0005524">
    <property type="term" value="F:ATP binding"/>
    <property type="evidence" value="ECO:0007669"/>
    <property type="project" value="UniProtKB-UniRule"/>
</dbReference>
<reference evidence="8" key="1">
    <citation type="submission" date="2020-10" db="EMBL/GenBank/DDBJ databases">
        <authorList>
            <person name="Gilroy R."/>
        </authorList>
    </citation>
    <scope>NUCLEOTIDE SEQUENCE</scope>
    <source>
        <strain evidence="8">10192</strain>
    </source>
</reference>
<sequence length="174" mass="18489">MFKKVLIANRGEIAVRIIRACREIGIPTVAIYSQADANSLHVRLATEAYCIGPAQSAKSYLSIPAIISAALVSGADAIHPGYGFMSERADFAEICAKHGIKFIGPTAEAMKKMGDKATARKTMIENNVPVTPGTGILKTPEEVKEFARKAGYPIILKATAGGGGKGMRIVRNDD</sequence>
<comment type="caution">
    <text evidence="8">The sequence shown here is derived from an EMBL/GenBank/DDBJ whole genome shotgun (WGS) entry which is preliminary data.</text>
</comment>
<name>A0A9D9GZW0_9BACT</name>
<dbReference type="Pfam" id="PF02786">
    <property type="entry name" value="CPSase_L_D2"/>
    <property type="match status" value="1"/>
</dbReference>
<dbReference type="PROSITE" id="PS50979">
    <property type="entry name" value="BC"/>
    <property type="match status" value="1"/>
</dbReference>
<dbReference type="Proteomes" id="UP000823632">
    <property type="component" value="Unassembled WGS sequence"/>
</dbReference>
<dbReference type="InterPro" id="IPR011764">
    <property type="entry name" value="Biotin_carboxylation_dom"/>
</dbReference>
<dbReference type="InterPro" id="IPR013815">
    <property type="entry name" value="ATP_grasp_subdomain_1"/>
</dbReference>
<dbReference type="EMBL" id="JADIND010000073">
    <property type="protein sequence ID" value="MBO8430402.1"/>
    <property type="molecule type" value="Genomic_DNA"/>
</dbReference>
<dbReference type="InterPro" id="IPR011761">
    <property type="entry name" value="ATP-grasp"/>
</dbReference>
<dbReference type="Gene3D" id="3.40.50.20">
    <property type="match status" value="1"/>
</dbReference>
<organism evidence="8 9">
    <name type="scientific">Candidatus Scatousia excrementipullorum</name>
    <dbReference type="NCBI Taxonomy" id="2840936"/>
    <lineage>
        <taxon>Bacteria</taxon>
        <taxon>Candidatus Scatousia</taxon>
    </lineage>
</organism>
<dbReference type="PANTHER" id="PTHR18866:SF33">
    <property type="entry name" value="METHYLCROTONOYL-COA CARBOXYLASE SUBUNIT ALPHA, MITOCHONDRIAL-RELATED"/>
    <property type="match status" value="1"/>
</dbReference>
<dbReference type="SUPFAM" id="SSF52440">
    <property type="entry name" value="PreATP-grasp domain"/>
    <property type="match status" value="1"/>
</dbReference>
<keyword evidence="3 5" id="KW-0067">ATP-binding</keyword>
<reference evidence="8" key="2">
    <citation type="journal article" date="2021" name="PeerJ">
        <title>Extensive microbial diversity within the chicken gut microbiome revealed by metagenomics and culture.</title>
        <authorList>
            <person name="Gilroy R."/>
            <person name="Ravi A."/>
            <person name="Getino M."/>
            <person name="Pursley I."/>
            <person name="Horton D.L."/>
            <person name="Alikhan N.F."/>
            <person name="Baker D."/>
            <person name="Gharbi K."/>
            <person name="Hall N."/>
            <person name="Watson M."/>
            <person name="Adriaenssens E.M."/>
            <person name="Foster-Nyarko E."/>
            <person name="Jarju S."/>
            <person name="Secka A."/>
            <person name="Antonio M."/>
            <person name="Oren A."/>
            <person name="Chaudhuri R.R."/>
            <person name="La Ragione R."/>
            <person name="Hildebrand F."/>
            <person name="Pallen M.J."/>
        </authorList>
    </citation>
    <scope>NUCLEOTIDE SEQUENCE</scope>
    <source>
        <strain evidence="8">10192</strain>
    </source>
</reference>
<dbReference type="GO" id="GO:0003989">
    <property type="term" value="F:acetyl-CoA carboxylase activity"/>
    <property type="evidence" value="ECO:0007669"/>
    <property type="project" value="UniProtKB-EC"/>
</dbReference>
<keyword evidence="2 5" id="KW-0547">Nucleotide-binding</keyword>
<dbReference type="InterPro" id="IPR016185">
    <property type="entry name" value="PreATP-grasp_dom_sf"/>
</dbReference>
<evidence type="ECO:0000256" key="5">
    <source>
        <dbReference type="PROSITE-ProRule" id="PRU00409"/>
    </source>
</evidence>
<dbReference type="PROSITE" id="PS50975">
    <property type="entry name" value="ATP_GRASP"/>
    <property type="match status" value="1"/>
</dbReference>
<dbReference type="InterPro" id="IPR005481">
    <property type="entry name" value="BC-like_N"/>
</dbReference>
<evidence type="ECO:0000256" key="3">
    <source>
        <dbReference type="ARBA" id="ARBA00022840"/>
    </source>
</evidence>
<dbReference type="InterPro" id="IPR050856">
    <property type="entry name" value="Biotin_carboxylase_complex"/>
</dbReference>
<feature type="non-terminal residue" evidence="8">
    <location>
        <position position="174"/>
    </location>
</feature>
<dbReference type="PROSITE" id="PS00866">
    <property type="entry name" value="CPSASE_1"/>
    <property type="match status" value="1"/>
</dbReference>
<feature type="domain" description="Biotin carboxylation" evidence="7">
    <location>
        <begin position="1"/>
        <end position="174"/>
    </location>
</feature>
<evidence type="ECO:0000313" key="9">
    <source>
        <dbReference type="Proteomes" id="UP000823632"/>
    </source>
</evidence>
<dbReference type="Gene3D" id="3.30.1490.20">
    <property type="entry name" value="ATP-grasp fold, A domain"/>
    <property type="match status" value="1"/>
</dbReference>
<dbReference type="EC" id="6.4.1.2" evidence="8"/>
<feature type="domain" description="ATP-grasp" evidence="6">
    <location>
        <begin position="120"/>
        <end position="174"/>
    </location>
</feature>
<evidence type="ECO:0000313" key="8">
    <source>
        <dbReference type="EMBL" id="MBO8430402.1"/>
    </source>
</evidence>
<dbReference type="InterPro" id="IPR005479">
    <property type="entry name" value="CPAse_ATP-bd"/>
</dbReference>
<evidence type="ECO:0000256" key="1">
    <source>
        <dbReference type="ARBA" id="ARBA00022598"/>
    </source>
</evidence>
<dbReference type="Pfam" id="PF00289">
    <property type="entry name" value="Biotin_carb_N"/>
    <property type="match status" value="1"/>
</dbReference>
<evidence type="ECO:0000259" key="6">
    <source>
        <dbReference type="PROSITE" id="PS50975"/>
    </source>
</evidence>
<dbReference type="FunFam" id="3.40.50.20:FF:000010">
    <property type="entry name" value="Propionyl-CoA carboxylase subunit alpha"/>
    <property type="match status" value="1"/>
</dbReference>
<evidence type="ECO:0000256" key="4">
    <source>
        <dbReference type="ARBA" id="ARBA00023267"/>
    </source>
</evidence>
<proteinExistence type="predicted"/>
<dbReference type="AlphaFoldDB" id="A0A9D9GZW0"/>
<dbReference type="GO" id="GO:0046872">
    <property type="term" value="F:metal ion binding"/>
    <property type="evidence" value="ECO:0007669"/>
    <property type="project" value="InterPro"/>
</dbReference>
<evidence type="ECO:0000256" key="2">
    <source>
        <dbReference type="ARBA" id="ARBA00022741"/>
    </source>
</evidence>
<accession>A0A9D9GZW0</accession>
<keyword evidence="1 8" id="KW-0436">Ligase</keyword>
<protein>
    <submittedName>
        <fullName evidence="8">Acetyl-CoA carboxylase biotin carboxylase subunit</fullName>
        <ecNumber evidence="8">6.4.1.2</ecNumber>
    </submittedName>
</protein>
<dbReference type="SUPFAM" id="SSF56059">
    <property type="entry name" value="Glutathione synthetase ATP-binding domain-like"/>
    <property type="match status" value="1"/>
</dbReference>
<dbReference type="PANTHER" id="PTHR18866">
    <property type="entry name" value="CARBOXYLASE:PYRUVATE/ACETYL-COA/PROPIONYL-COA CARBOXYLASE"/>
    <property type="match status" value="1"/>
</dbReference>
<gene>
    <name evidence="8" type="ORF">IAC76_03370</name>
</gene>
<evidence type="ECO:0000259" key="7">
    <source>
        <dbReference type="PROSITE" id="PS50979"/>
    </source>
</evidence>
<keyword evidence="4" id="KW-0092">Biotin</keyword>